<dbReference type="AlphaFoldDB" id="A0A392V323"/>
<feature type="non-terminal residue" evidence="1">
    <location>
        <position position="32"/>
    </location>
</feature>
<keyword evidence="2" id="KW-1185">Reference proteome</keyword>
<name>A0A392V323_9FABA</name>
<dbReference type="EMBL" id="LXQA011023591">
    <property type="protein sequence ID" value="MCI81629.1"/>
    <property type="molecule type" value="Genomic_DNA"/>
</dbReference>
<dbReference type="Proteomes" id="UP000265520">
    <property type="component" value="Unassembled WGS sequence"/>
</dbReference>
<protein>
    <submittedName>
        <fullName evidence="1">Uncharacterized protein</fullName>
    </submittedName>
</protein>
<comment type="caution">
    <text evidence="1">The sequence shown here is derived from an EMBL/GenBank/DDBJ whole genome shotgun (WGS) entry which is preliminary data.</text>
</comment>
<organism evidence="1 2">
    <name type="scientific">Trifolium medium</name>
    <dbReference type="NCBI Taxonomy" id="97028"/>
    <lineage>
        <taxon>Eukaryota</taxon>
        <taxon>Viridiplantae</taxon>
        <taxon>Streptophyta</taxon>
        <taxon>Embryophyta</taxon>
        <taxon>Tracheophyta</taxon>
        <taxon>Spermatophyta</taxon>
        <taxon>Magnoliopsida</taxon>
        <taxon>eudicotyledons</taxon>
        <taxon>Gunneridae</taxon>
        <taxon>Pentapetalae</taxon>
        <taxon>rosids</taxon>
        <taxon>fabids</taxon>
        <taxon>Fabales</taxon>
        <taxon>Fabaceae</taxon>
        <taxon>Papilionoideae</taxon>
        <taxon>50 kb inversion clade</taxon>
        <taxon>NPAAA clade</taxon>
        <taxon>Hologalegina</taxon>
        <taxon>IRL clade</taxon>
        <taxon>Trifolieae</taxon>
        <taxon>Trifolium</taxon>
    </lineage>
</organism>
<evidence type="ECO:0000313" key="2">
    <source>
        <dbReference type="Proteomes" id="UP000265520"/>
    </source>
</evidence>
<accession>A0A392V323</accession>
<evidence type="ECO:0000313" key="1">
    <source>
        <dbReference type="EMBL" id="MCI81629.1"/>
    </source>
</evidence>
<sequence>MVVGKEVTVEEGHGYLSDVSAAFGKCAVASAG</sequence>
<reference evidence="1 2" key="1">
    <citation type="journal article" date="2018" name="Front. Plant Sci.">
        <title>Red Clover (Trifolium pratense) and Zigzag Clover (T. medium) - A Picture of Genomic Similarities and Differences.</title>
        <authorList>
            <person name="Dluhosova J."/>
            <person name="Istvanek J."/>
            <person name="Nedelnik J."/>
            <person name="Repkova J."/>
        </authorList>
    </citation>
    <scope>NUCLEOTIDE SEQUENCE [LARGE SCALE GENOMIC DNA]</scope>
    <source>
        <strain evidence="2">cv. 10/8</strain>
        <tissue evidence="1">Leaf</tissue>
    </source>
</reference>
<proteinExistence type="predicted"/>